<keyword evidence="3" id="KW-1185">Reference proteome</keyword>
<evidence type="ECO:0000313" key="3">
    <source>
        <dbReference type="Proteomes" id="UP000199400"/>
    </source>
</evidence>
<evidence type="ECO:0000256" key="1">
    <source>
        <dbReference type="SAM" id="MobiDB-lite"/>
    </source>
</evidence>
<proteinExistence type="predicted"/>
<dbReference type="RefSeq" id="WP_170135613.1">
    <property type="nucleotide sequence ID" value="NZ_FOMX01000020.1"/>
</dbReference>
<dbReference type="EMBL" id="FOMX01000020">
    <property type="protein sequence ID" value="SFE82286.1"/>
    <property type="molecule type" value="Genomic_DNA"/>
</dbReference>
<sequence length="68" mass="7243">MPVRVDGRGSLARPGAREHRAAKRVRRVLPRASGQLVGLAVAPGHFLAVATAGNKFKIDFVPWSELAG</sequence>
<dbReference type="Proteomes" id="UP000199400">
    <property type="component" value="Unassembled WGS sequence"/>
</dbReference>
<accession>A0A1I2DP67</accession>
<evidence type="ECO:0000313" key="2">
    <source>
        <dbReference type="EMBL" id="SFE82286.1"/>
    </source>
</evidence>
<reference evidence="3" key="1">
    <citation type="submission" date="2016-10" db="EMBL/GenBank/DDBJ databases">
        <authorList>
            <person name="Varghese N."/>
            <person name="Submissions S."/>
        </authorList>
    </citation>
    <scope>NUCLEOTIDE SEQUENCE [LARGE SCALE GENOMIC DNA]</scope>
    <source>
        <strain evidence="3">ATCC 25963</strain>
    </source>
</reference>
<name>A0A1I2DP67_9BACT</name>
<protein>
    <submittedName>
        <fullName evidence="2">Uncharacterized protein</fullName>
    </submittedName>
</protein>
<gene>
    <name evidence="2" type="ORF">SAMN02745121_05654</name>
</gene>
<organism evidence="2 3">
    <name type="scientific">Nannocystis exedens</name>
    <dbReference type="NCBI Taxonomy" id="54"/>
    <lineage>
        <taxon>Bacteria</taxon>
        <taxon>Pseudomonadati</taxon>
        <taxon>Myxococcota</taxon>
        <taxon>Polyangia</taxon>
        <taxon>Nannocystales</taxon>
        <taxon>Nannocystaceae</taxon>
        <taxon>Nannocystis</taxon>
    </lineage>
</organism>
<dbReference type="AlphaFoldDB" id="A0A1I2DP67"/>
<feature type="region of interest" description="Disordered" evidence="1">
    <location>
        <begin position="1"/>
        <end position="24"/>
    </location>
</feature>